<evidence type="ECO:0000256" key="3">
    <source>
        <dbReference type="ARBA" id="ARBA00023163"/>
    </source>
</evidence>
<dbReference type="Proteomes" id="UP000198885">
    <property type="component" value="Unassembled WGS sequence"/>
</dbReference>
<evidence type="ECO:0000256" key="2">
    <source>
        <dbReference type="ARBA" id="ARBA00023125"/>
    </source>
</evidence>
<dbReference type="SUPFAM" id="SSF48008">
    <property type="entry name" value="GntR ligand-binding domain-like"/>
    <property type="match status" value="1"/>
</dbReference>
<dbReference type="Gene3D" id="1.10.10.10">
    <property type="entry name" value="Winged helix-like DNA-binding domain superfamily/Winged helix DNA-binding domain"/>
    <property type="match status" value="1"/>
</dbReference>
<evidence type="ECO:0000256" key="1">
    <source>
        <dbReference type="ARBA" id="ARBA00023015"/>
    </source>
</evidence>
<dbReference type="CDD" id="cd07377">
    <property type="entry name" value="WHTH_GntR"/>
    <property type="match status" value="1"/>
</dbReference>
<organism evidence="5 6">
    <name type="scientific">Tranquillimonas rosea</name>
    <dbReference type="NCBI Taxonomy" id="641238"/>
    <lineage>
        <taxon>Bacteria</taxon>
        <taxon>Pseudomonadati</taxon>
        <taxon>Pseudomonadota</taxon>
        <taxon>Alphaproteobacteria</taxon>
        <taxon>Rhodobacterales</taxon>
        <taxon>Roseobacteraceae</taxon>
        <taxon>Tranquillimonas</taxon>
    </lineage>
</organism>
<evidence type="ECO:0000259" key="4">
    <source>
        <dbReference type="PROSITE" id="PS50949"/>
    </source>
</evidence>
<dbReference type="PANTHER" id="PTHR43537:SF53">
    <property type="entry name" value="HTH-TYPE TRANSCRIPTIONAL REPRESSOR NANR"/>
    <property type="match status" value="1"/>
</dbReference>
<evidence type="ECO:0000313" key="5">
    <source>
        <dbReference type="EMBL" id="SER86553.1"/>
    </source>
</evidence>
<dbReference type="Pfam" id="PF00392">
    <property type="entry name" value="GntR"/>
    <property type="match status" value="1"/>
</dbReference>
<dbReference type="PANTHER" id="PTHR43537">
    <property type="entry name" value="TRANSCRIPTIONAL REGULATOR, GNTR FAMILY"/>
    <property type="match status" value="1"/>
</dbReference>
<gene>
    <name evidence="5" type="ORF">SAMN04490244_103306</name>
</gene>
<dbReference type="InterPro" id="IPR011711">
    <property type="entry name" value="GntR_C"/>
</dbReference>
<dbReference type="EMBL" id="FOGU01000003">
    <property type="protein sequence ID" value="SER86553.1"/>
    <property type="molecule type" value="Genomic_DNA"/>
</dbReference>
<keyword evidence="6" id="KW-1185">Reference proteome</keyword>
<dbReference type="OrthoDB" id="9028214at2"/>
<dbReference type="PROSITE" id="PS50949">
    <property type="entry name" value="HTH_GNTR"/>
    <property type="match status" value="1"/>
</dbReference>
<accession>A0A1H9SQ64</accession>
<dbReference type="Gene3D" id="1.20.120.530">
    <property type="entry name" value="GntR ligand-binding domain-like"/>
    <property type="match status" value="1"/>
</dbReference>
<dbReference type="GO" id="GO:0003677">
    <property type="term" value="F:DNA binding"/>
    <property type="evidence" value="ECO:0007669"/>
    <property type="project" value="UniProtKB-KW"/>
</dbReference>
<dbReference type="AlphaFoldDB" id="A0A1H9SQ64"/>
<dbReference type="NCBIfam" id="NF003011">
    <property type="entry name" value="PRK03837.1"/>
    <property type="match status" value="1"/>
</dbReference>
<dbReference type="STRING" id="641238.SAMN04490244_103306"/>
<keyword evidence="3" id="KW-0804">Transcription</keyword>
<dbReference type="PRINTS" id="PR00035">
    <property type="entry name" value="HTHGNTR"/>
</dbReference>
<dbReference type="SMART" id="SM00345">
    <property type="entry name" value="HTH_GNTR"/>
    <property type="match status" value="1"/>
</dbReference>
<dbReference type="InterPro" id="IPR036390">
    <property type="entry name" value="WH_DNA-bd_sf"/>
</dbReference>
<evidence type="ECO:0000313" key="6">
    <source>
        <dbReference type="Proteomes" id="UP000198885"/>
    </source>
</evidence>
<dbReference type="RefSeq" id="WP_092690604.1">
    <property type="nucleotide sequence ID" value="NZ_CBDDGO010000004.1"/>
</dbReference>
<dbReference type="Pfam" id="PF07729">
    <property type="entry name" value="FCD"/>
    <property type="match status" value="1"/>
</dbReference>
<name>A0A1H9SQ64_9RHOB</name>
<dbReference type="SMART" id="SM00895">
    <property type="entry name" value="FCD"/>
    <property type="match status" value="1"/>
</dbReference>
<dbReference type="GO" id="GO:0003700">
    <property type="term" value="F:DNA-binding transcription factor activity"/>
    <property type="evidence" value="ECO:0007669"/>
    <property type="project" value="InterPro"/>
</dbReference>
<feature type="domain" description="HTH gntR-type" evidence="4">
    <location>
        <begin position="17"/>
        <end position="85"/>
    </location>
</feature>
<proteinExistence type="predicted"/>
<dbReference type="InterPro" id="IPR000524">
    <property type="entry name" value="Tscrpt_reg_HTH_GntR"/>
</dbReference>
<protein>
    <submittedName>
        <fullName evidence="5">DNA-binding transcriptional regulator, FadR family</fullName>
    </submittedName>
</protein>
<reference evidence="5 6" key="1">
    <citation type="submission" date="2016-10" db="EMBL/GenBank/DDBJ databases">
        <authorList>
            <person name="de Groot N.N."/>
        </authorList>
    </citation>
    <scope>NUCLEOTIDE SEQUENCE [LARGE SCALE GENOMIC DNA]</scope>
    <source>
        <strain evidence="5 6">DSM 23042</strain>
    </source>
</reference>
<keyword evidence="2 5" id="KW-0238">DNA-binding</keyword>
<dbReference type="InterPro" id="IPR036388">
    <property type="entry name" value="WH-like_DNA-bd_sf"/>
</dbReference>
<dbReference type="SUPFAM" id="SSF46785">
    <property type="entry name" value="Winged helix' DNA-binding domain"/>
    <property type="match status" value="1"/>
</dbReference>
<keyword evidence="1" id="KW-0805">Transcription regulation</keyword>
<sequence length="242" mass="27185">MTPPSDSPASTDKIVRRKLSDQVLEKLNHMIASGELRPGDTMPSERALMERFGVGRPAVREALQSLHTNGIITITHGERSRVNEITAGNVLDRGDDLARLLLNSVPSSLEHLKQARRLFELGMIRIAAESATDDDIADLRALARQQRDMLGDAALFIQTDMQFHLRIARITDNPIITAVSEAMLRWLFEHHVSLLHWQGNEEVTLSEHEGIVDRIERRDPEAAVEAMRSHLDRSLGLYEVHG</sequence>
<dbReference type="InterPro" id="IPR008920">
    <property type="entry name" value="TF_FadR/GntR_C"/>
</dbReference>